<feature type="compositionally biased region" description="Basic and acidic residues" evidence="1">
    <location>
        <begin position="28"/>
        <end position="40"/>
    </location>
</feature>
<dbReference type="AlphaFoldDB" id="A0AAW0UW14"/>
<evidence type="ECO:0000313" key="4">
    <source>
        <dbReference type="Proteomes" id="UP001487740"/>
    </source>
</evidence>
<reference evidence="3 4" key="1">
    <citation type="submission" date="2023-03" db="EMBL/GenBank/DDBJ databases">
        <title>High-quality genome of Scylla paramamosain provides insights in environmental adaptation.</title>
        <authorList>
            <person name="Zhang L."/>
        </authorList>
    </citation>
    <scope>NUCLEOTIDE SEQUENCE [LARGE SCALE GENOMIC DNA]</scope>
    <source>
        <strain evidence="3">LZ_2023a</strain>
        <tissue evidence="3">Muscle</tissue>
    </source>
</reference>
<accession>A0AAW0UW14</accession>
<dbReference type="Proteomes" id="UP001487740">
    <property type="component" value="Unassembled WGS sequence"/>
</dbReference>
<keyword evidence="2" id="KW-0812">Transmembrane</keyword>
<proteinExistence type="predicted"/>
<feature type="region of interest" description="Disordered" evidence="1">
    <location>
        <begin position="1"/>
        <end position="57"/>
    </location>
</feature>
<organism evidence="3 4">
    <name type="scientific">Scylla paramamosain</name>
    <name type="common">Mud crab</name>
    <dbReference type="NCBI Taxonomy" id="85552"/>
    <lineage>
        <taxon>Eukaryota</taxon>
        <taxon>Metazoa</taxon>
        <taxon>Ecdysozoa</taxon>
        <taxon>Arthropoda</taxon>
        <taxon>Crustacea</taxon>
        <taxon>Multicrustacea</taxon>
        <taxon>Malacostraca</taxon>
        <taxon>Eumalacostraca</taxon>
        <taxon>Eucarida</taxon>
        <taxon>Decapoda</taxon>
        <taxon>Pleocyemata</taxon>
        <taxon>Brachyura</taxon>
        <taxon>Eubrachyura</taxon>
        <taxon>Portunoidea</taxon>
        <taxon>Portunidae</taxon>
        <taxon>Portuninae</taxon>
        <taxon>Scylla</taxon>
    </lineage>
</organism>
<evidence type="ECO:0000256" key="1">
    <source>
        <dbReference type="SAM" id="MobiDB-lite"/>
    </source>
</evidence>
<sequence>MLTRSVGGQETRATCDSSECHGAGKHTKPPEAGEIKDSDRLTPIGGDETHKYSRPDPRQGLELACEASGPSNAAGGGSLSSSIRSVALARRSPRLAATHAPLHHGVARATGPDLRAEDNENQRGTATCLTTMEFGLDASTLQLCAQARGRLAGCPSHLSVNGYRDLLHALPHSSQPEHTRGAALYVTAVVVFYVALLLVLVGGGLRRRAARAASTSGRRHILTYYPATHTATPALADHHPQPDASATQV</sequence>
<feature type="compositionally biased region" description="Basic and acidic residues" evidence="1">
    <location>
        <begin position="47"/>
        <end position="57"/>
    </location>
</feature>
<gene>
    <name evidence="3" type="ORF">O3P69_000159</name>
</gene>
<feature type="transmembrane region" description="Helical" evidence="2">
    <location>
        <begin position="182"/>
        <end position="201"/>
    </location>
</feature>
<name>A0AAW0UW14_SCYPA</name>
<comment type="caution">
    <text evidence="3">The sequence shown here is derived from an EMBL/GenBank/DDBJ whole genome shotgun (WGS) entry which is preliminary data.</text>
</comment>
<dbReference type="EMBL" id="JARAKH010000005">
    <property type="protein sequence ID" value="KAK8403910.1"/>
    <property type="molecule type" value="Genomic_DNA"/>
</dbReference>
<keyword evidence="2" id="KW-1133">Transmembrane helix</keyword>
<feature type="compositionally biased region" description="Polar residues" evidence="1">
    <location>
        <begin position="1"/>
        <end position="17"/>
    </location>
</feature>
<protein>
    <submittedName>
        <fullName evidence="3">Uncharacterized protein</fullName>
    </submittedName>
</protein>
<evidence type="ECO:0000313" key="3">
    <source>
        <dbReference type="EMBL" id="KAK8403910.1"/>
    </source>
</evidence>
<evidence type="ECO:0000256" key="2">
    <source>
        <dbReference type="SAM" id="Phobius"/>
    </source>
</evidence>
<keyword evidence="4" id="KW-1185">Reference proteome</keyword>
<keyword evidence="2" id="KW-0472">Membrane</keyword>